<organism evidence="1">
    <name type="scientific">viral metagenome</name>
    <dbReference type="NCBI Taxonomy" id="1070528"/>
    <lineage>
        <taxon>unclassified sequences</taxon>
        <taxon>metagenomes</taxon>
        <taxon>organismal metagenomes</taxon>
    </lineage>
</organism>
<dbReference type="AlphaFoldDB" id="A0A6H1ZHG8"/>
<reference evidence="1" key="1">
    <citation type="submission" date="2020-03" db="EMBL/GenBank/DDBJ databases">
        <title>The deep terrestrial virosphere.</title>
        <authorList>
            <person name="Holmfeldt K."/>
            <person name="Nilsson E."/>
            <person name="Simone D."/>
            <person name="Lopez-Fernandez M."/>
            <person name="Wu X."/>
            <person name="de Brujin I."/>
            <person name="Lundin D."/>
            <person name="Andersson A."/>
            <person name="Bertilsson S."/>
            <person name="Dopson M."/>
        </authorList>
    </citation>
    <scope>NUCLEOTIDE SEQUENCE</scope>
    <source>
        <strain evidence="1">TM448A00583</strain>
    </source>
</reference>
<name>A0A6H1ZHG8_9ZZZZ</name>
<evidence type="ECO:0000313" key="1">
    <source>
        <dbReference type="EMBL" id="QJA46978.1"/>
    </source>
</evidence>
<accession>A0A6H1ZHG8</accession>
<gene>
    <name evidence="1" type="ORF">TM448A00583_0017</name>
</gene>
<proteinExistence type="predicted"/>
<sequence>MSKKRYLNTRFWYDSYIAELDPSEKLLFIYLLTNQYSDLCGIYEIPYKHIGLDTGFTNEIIKLILTRFENDGKIFYYKGWVLVKNFTKHQAVNDSMRIGIERSLKEIPIEITSYFTQKIPDCLQTAPKLYAESALPIPIPIPKLKPKLKPKPKPKGELAVAPLFSFPLEETEGALELLVKMKTRFEASASTYDLAEYLHTSLFVYCYTGLDDPFPFSYRKISESWTLNYGKWLKLAKDFREHVDLQEFSEASKDIGKRMRNREITNPKILPIALFRGYCKNYASCSTSEN</sequence>
<protein>
    <submittedName>
        <fullName evidence="1">Uncharacterized protein</fullName>
    </submittedName>
</protein>
<dbReference type="EMBL" id="MT144027">
    <property type="protein sequence ID" value="QJA46978.1"/>
    <property type="molecule type" value="Genomic_DNA"/>
</dbReference>